<feature type="non-terminal residue" evidence="6">
    <location>
        <position position="285"/>
    </location>
</feature>
<evidence type="ECO:0000313" key="7">
    <source>
        <dbReference type="Proteomes" id="UP000007431"/>
    </source>
</evidence>
<dbReference type="Proteomes" id="UP000007431">
    <property type="component" value="Unassembled WGS sequence"/>
</dbReference>
<evidence type="ECO:0000313" key="6">
    <source>
        <dbReference type="EMBL" id="EFI99519.1"/>
    </source>
</evidence>
<keyword evidence="4 5" id="KW-0472">Membrane</keyword>
<dbReference type="InterPro" id="IPR044878">
    <property type="entry name" value="UbiA_sf"/>
</dbReference>
<comment type="subcellular location">
    <subcellularLocation>
        <location evidence="1">Membrane</location>
        <topology evidence="1">Multi-pass membrane protein</topology>
    </subcellularLocation>
</comment>
<dbReference type="Pfam" id="PF01040">
    <property type="entry name" value="UbiA"/>
    <property type="match status" value="1"/>
</dbReference>
<dbReference type="GeneID" id="9585469"/>
<evidence type="ECO:0000256" key="4">
    <source>
        <dbReference type="ARBA" id="ARBA00023136"/>
    </source>
</evidence>
<dbReference type="GO" id="GO:0016765">
    <property type="term" value="F:transferase activity, transferring alkyl or aryl (other than methyl) groups"/>
    <property type="evidence" value="ECO:0007669"/>
    <property type="project" value="InterPro"/>
</dbReference>
<proteinExistence type="predicted"/>
<dbReference type="EMBL" id="GL377304">
    <property type="protein sequence ID" value="EFI99519.1"/>
    <property type="molecule type" value="Genomic_DNA"/>
</dbReference>
<feature type="transmembrane region" description="Helical" evidence="5">
    <location>
        <begin position="213"/>
        <end position="231"/>
    </location>
</feature>
<organism evidence="7">
    <name type="scientific">Schizophyllum commune (strain H4-8 / FGSC 9210)</name>
    <name type="common">Split gill fungus</name>
    <dbReference type="NCBI Taxonomy" id="578458"/>
    <lineage>
        <taxon>Eukaryota</taxon>
        <taxon>Fungi</taxon>
        <taxon>Dikarya</taxon>
        <taxon>Basidiomycota</taxon>
        <taxon>Agaricomycotina</taxon>
        <taxon>Agaricomycetes</taxon>
        <taxon>Agaricomycetidae</taxon>
        <taxon>Agaricales</taxon>
        <taxon>Schizophyllaceae</taxon>
        <taxon>Schizophyllum</taxon>
    </lineage>
</organism>
<protein>
    <recommendedName>
        <fullName evidence="8">UbiA prenyltransferase</fullName>
    </recommendedName>
</protein>
<dbReference type="GO" id="GO:0016020">
    <property type="term" value="C:membrane"/>
    <property type="evidence" value="ECO:0007669"/>
    <property type="project" value="UniProtKB-SubCell"/>
</dbReference>
<feature type="transmembrane region" description="Helical" evidence="5">
    <location>
        <begin position="27"/>
        <end position="43"/>
    </location>
</feature>
<accession>D8PZX2</accession>
<dbReference type="Gene3D" id="1.10.357.140">
    <property type="entry name" value="UbiA prenyltransferase"/>
    <property type="match status" value="1"/>
</dbReference>
<gene>
    <name evidence="6" type="ORF">SCHCODRAFT_106879</name>
</gene>
<name>D8PZX2_SCHCM</name>
<dbReference type="RefSeq" id="XP_003034422.1">
    <property type="nucleotide sequence ID" value="XM_003034376.1"/>
</dbReference>
<keyword evidence="7" id="KW-1185">Reference proteome</keyword>
<dbReference type="HOGENOM" id="CLU_063928_0_1_1"/>
<dbReference type="PANTHER" id="PTHR42723:SF1">
    <property type="entry name" value="CHLOROPHYLL SYNTHASE, CHLOROPLASTIC"/>
    <property type="match status" value="1"/>
</dbReference>
<dbReference type="InterPro" id="IPR050475">
    <property type="entry name" value="Prenyltransferase_related"/>
</dbReference>
<evidence type="ECO:0008006" key="8">
    <source>
        <dbReference type="Google" id="ProtNLM"/>
    </source>
</evidence>
<feature type="transmembrane region" description="Helical" evidence="5">
    <location>
        <begin position="101"/>
        <end position="124"/>
    </location>
</feature>
<dbReference type="VEuPathDB" id="FungiDB:SCHCODRAFT_02615171"/>
<dbReference type="AlphaFoldDB" id="D8PZX2"/>
<dbReference type="eggNOG" id="ENOG502SNAR">
    <property type="taxonomic scope" value="Eukaryota"/>
</dbReference>
<evidence type="ECO:0000256" key="1">
    <source>
        <dbReference type="ARBA" id="ARBA00004141"/>
    </source>
</evidence>
<evidence type="ECO:0000256" key="5">
    <source>
        <dbReference type="SAM" id="Phobius"/>
    </source>
</evidence>
<keyword evidence="3 5" id="KW-1133">Transmembrane helix</keyword>
<dbReference type="KEGG" id="scm:SCHCO_02615171"/>
<evidence type="ECO:0000256" key="3">
    <source>
        <dbReference type="ARBA" id="ARBA00022989"/>
    </source>
</evidence>
<reference evidence="6 7" key="1">
    <citation type="journal article" date="2010" name="Nat. Biotechnol.">
        <title>Genome sequence of the model mushroom Schizophyllum commune.</title>
        <authorList>
            <person name="Ohm R.A."/>
            <person name="de Jong J.F."/>
            <person name="Lugones L.G."/>
            <person name="Aerts A."/>
            <person name="Kothe E."/>
            <person name="Stajich J.E."/>
            <person name="de Vries R.P."/>
            <person name="Record E."/>
            <person name="Levasseur A."/>
            <person name="Baker S.E."/>
            <person name="Bartholomew K.A."/>
            <person name="Coutinho P.M."/>
            <person name="Erdmann S."/>
            <person name="Fowler T.J."/>
            <person name="Gathman A.C."/>
            <person name="Lombard V."/>
            <person name="Henrissat B."/>
            <person name="Knabe N."/>
            <person name="Kuees U."/>
            <person name="Lilly W.W."/>
            <person name="Lindquist E."/>
            <person name="Lucas S."/>
            <person name="Magnuson J.K."/>
            <person name="Piumi F."/>
            <person name="Raudaskoski M."/>
            <person name="Salamov A."/>
            <person name="Schmutz J."/>
            <person name="Schwarze F.W.M.R."/>
            <person name="vanKuyk P.A."/>
            <person name="Horton J.S."/>
            <person name="Grigoriev I.V."/>
            <person name="Woesten H.A.B."/>
        </authorList>
    </citation>
    <scope>NUCLEOTIDE SEQUENCE [LARGE SCALE GENOMIC DNA]</scope>
    <source>
        <strain evidence="7">H4-8 / FGSC 9210</strain>
    </source>
</reference>
<dbReference type="InParanoid" id="D8PZX2"/>
<keyword evidence="2 5" id="KW-0812">Transmembrane</keyword>
<sequence length="285" mass="32452">MSLSLLRRAAHDLHTLYLFTRSDFKSILFPISVFALFTVAYDVSLTTTRVLSTVFWVWIHLLQFCVSNQTLSSDEDAQNKPWRPLPAQRIALRDALVLRWALLPICALICVAYDLKFIALWFPFGVIMHNELKLDSHWLTRNVLNALAYCTFDIGATSVARGEYHGFASKKAFNTHILTFLIVLTTVQAQDFRDEEGDRTAGRRTIPIVFPRFGRPTMLLAMIFWSIYIATQCELPALLASAILAGGAFVGVRFYLLTDAASDRKSYLYYNIWLATVRIAPFIRV</sequence>
<feature type="transmembrane region" description="Helical" evidence="5">
    <location>
        <begin position="237"/>
        <end position="256"/>
    </location>
</feature>
<dbReference type="OrthoDB" id="434972at2759"/>
<dbReference type="PANTHER" id="PTHR42723">
    <property type="entry name" value="CHLOROPHYLL SYNTHASE"/>
    <property type="match status" value="1"/>
</dbReference>
<dbReference type="CDD" id="cd13965">
    <property type="entry name" value="PT_UbiA_3"/>
    <property type="match status" value="1"/>
</dbReference>
<dbReference type="OMA" id="TIWLFIA"/>
<dbReference type="InterPro" id="IPR000537">
    <property type="entry name" value="UbiA_prenyltransferase"/>
</dbReference>
<evidence type="ECO:0000256" key="2">
    <source>
        <dbReference type="ARBA" id="ARBA00022692"/>
    </source>
</evidence>